<dbReference type="AlphaFoldDB" id="A0A5Q4ZW22"/>
<proteinExistence type="predicted"/>
<organism evidence="1 2">
    <name type="scientific">Paraburkholderia dioscoreae</name>
    <dbReference type="NCBI Taxonomy" id="2604047"/>
    <lineage>
        <taxon>Bacteria</taxon>
        <taxon>Pseudomonadati</taxon>
        <taxon>Pseudomonadota</taxon>
        <taxon>Betaproteobacteria</taxon>
        <taxon>Burkholderiales</taxon>
        <taxon>Burkholderiaceae</taxon>
        <taxon>Paraburkholderia</taxon>
    </lineage>
</organism>
<evidence type="ECO:0000313" key="1">
    <source>
        <dbReference type="EMBL" id="VVD34442.1"/>
    </source>
</evidence>
<evidence type="ECO:0000313" key="2">
    <source>
        <dbReference type="Proteomes" id="UP000325811"/>
    </source>
</evidence>
<accession>A0A5Q4ZW22</accession>
<dbReference type="KEGG" id="pdio:PDMSB3_3158.1"/>
<protein>
    <submittedName>
        <fullName evidence="1">Uncharacterized protein</fullName>
    </submittedName>
</protein>
<name>A0A5Q4ZW22_9BURK</name>
<dbReference type="EMBL" id="LR699554">
    <property type="protein sequence ID" value="VVD34442.1"/>
    <property type="molecule type" value="Genomic_DNA"/>
</dbReference>
<gene>
    <name evidence="1" type="ORF">PDMSB3_3158</name>
</gene>
<dbReference type="Proteomes" id="UP000325811">
    <property type="component" value="Chromosome II"/>
</dbReference>
<keyword evidence="2" id="KW-1185">Reference proteome</keyword>
<sequence length="41" mass="4585">MCVFHTVHPLDWWLANLIVAWQSCQACQVIDPESAVTLSTA</sequence>
<reference evidence="1 2" key="1">
    <citation type="submission" date="2019-08" db="EMBL/GenBank/DDBJ databases">
        <authorList>
            <person name="Herpell B J."/>
        </authorList>
    </citation>
    <scope>NUCLEOTIDE SEQUENCE [LARGE SCALE GENOMIC DNA]</scope>
    <source>
        <strain evidence="2">Msb3</strain>
    </source>
</reference>